<evidence type="ECO:0000313" key="12">
    <source>
        <dbReference type="Proteomes" id="UP001165430"/>
    </source>
</evidence>
<name>A0ABS9VCI4_9BACT</name>
<proteinExistence type="inferred from homology"/>
<comment type="caution">
    <text evidence="11">The sequence shown here is derived from an EMBL/GenBank/DDBJ whole genome shotgun (WGS) entry which is preliminary data.</text>
</comment>
<reference evidence="11" key="1">
    <citation type="submission" date="2022-03" db="EMBL/GenBank/DDBJ databases">
        <title>De novo assembled genomes of Belliella spp. (Cyclobacteriaceae) strains.</title>
        <authorList>
            <person name="Szabo A."/>
            <person name="Korponai K."/>
            <person name="Felfoldi T."/>
        </authorList>
    </citation>
    <scope>NUCLEOTIDE SEQUENCE</scope>
    <source>
        <strain evidence="11">DSM 111903</strain>
    </source>
</reference>
<sequence length="877" mass="99788">MRKAIPFFFIFFMITSMAISQSEQSQQLFFKGLIDKYEAKTGIRILIHHNDLSSLNKVSEQVNAESILDELVKETQFAYFFVGERYAVVYPKRLRENYIKQQTRPSASKNKQTYKVKGIIRDNEAKTIIPGALFSIPELEIGQQTDSNGEFSLDLQEGTYIAYFSSLGKETDRKIIRVYQNVELDVTLFESTSELEMVTVSDRAIDYNVKSTALGVAKMPIEELRLLPPLLGEVDVIKGMLMLPGVTTVGEGASGFNVRGGGVDQNLILMDGVPVFNPSHMFGFFSIFNQDAIKEAELYKGDIPAKYGGRLSSVLDVSTKQGNAKKWIGEGGIGFLSSRLGINGPISETTQIMATGRFAYPNWIIHRIPNAKLQESSTYFYDVNLRIDQQLNDNNSLSLSLYKSQDYFRFGRDTAFTWQSDLASLKWKSIWGEKVGSDLTLAYSGYKYSVLGEIQPLDFDLTSQIDYFGIHQDFEWIGEKLEGLEFGYQVNHYSMGMGELVPSSETSLAIPQKIPSERAVETGLFVQYPLKIGEKFEAQLGMRYSGFFAMGERDVFLYDENFARDVSRVTDTVSYGAGEVYQRYSGWEPRIAFRYSIGDNSSVKASVNRSIQYLHLLSNNFASAPVDLWKLSDQYVQPQESWQYSVGAYRNFNFDKIETSLEFYYKDFNSLLEYRDGAQLILNPALETSLVMGRGYAYGGEFLIKKKSGKLNGWFSYAYSRTLRIVESQFEDETINQGEYFPANWDQPHDMSLLLNYKPLRKVSFSATFNYRTGRPITLPSSIYDINGSLVVDYQERNQARIPDYHRLDLGVTFDGNQKKDSHYKSSITIAFYNVYARKNPFSWFFQPDLAGAVPRSYRLAVIGTVIPSVTYNFTFR</sequence>
<evidence type="ECO:0000259" key="10">
    <source>
        <dbReference type="Pfam" id="PF07715"/>
    </source>
</evidence>
<keyword evidence="7 8" id="KW-0998">Cell outer membrane</keyword>
<keyword evidence="12" id="KW-1185">Reference proteome</keyword>
<dbReference type="Proteomes" id="UP001165430">
    <property type="component" value="Unassembled WGS sequence"/>
</dbReference>
<dbReference type="Pfam" id="PF13715">
    <property type="entry name" value="CarbopepD_reg_2"/>
    <property type="match status" value="1"/>
</dbReference>
<dbReference type="Gene3D" id="2.60.40.1120">
    <property type="entry name" value="Carboxypeptidase-like, regulatory domain"/>
    <property type="match status" value="1"/>
</dbReference>
<comment type="subcellular location">
    <subcellularLocation>
        <location evidence="1 8">Cell outer membrane</location>
        <topology evidence="1 8">Multi-pass membrane protein</topology>
    </subcellularLocation>
</comment>
<keyword evidence="11" id="KW-0675">Receptor</keyword>
<evidence type="ECO:0000256" key="1">
    <source>
        <dbReference type="ARBA" id="ARBA00004571"/>
    </source>
</evidence>
<keyword evidence="6 8" id="KW-0472">Membrane</keyword>
<dbReference type="InterPro" id="IPR012910">
    <property type="entry name" value="Plug_dom"/>
</dbReference>
<keyword evidence="4 8" id="KW-0812">Transmembrane</keyword>
<evidence type="ECO:0000256" key="2">
    <source>
        <dbReference type="ARBA" id="ARBA00022448"/>
    </source>
</evidence>
<dbReference type="Gene3D" id="2.170.130.10">
    <property type="entry name" value="TonB-dependent receptor, plug domain"/>
    <property type="match status" value="1"/>
</dbReference>
<feature type="chain" id="PRO_5046034079" evidence="9">
    <location>
        <begin position="19"/>
        <end position="877"/>
    </location>
</feature>
<evidence type="ECO:0000256" key="5">
    <source>
        <dbReference type="ARBA" id="ARBA00022729"/>
    </source>
</evidence>
<dbReference type="PANTHER" id="PTHR30069:SF29">
    <property type="entry name" value="HEMOGLOBIN AND HEMOGLOBIN-HAPTOGLOBIN-BINDING PROTEIN 1-RELATED"/>
    <property type="match status" value="1"/>
</dbReference>
<feature type="domain" description="TonB-dependent receptor plug" evidence="10">
    <location>
        <begin position="242"/>
        <end position="310"/>
    </location>
</feature>
<dbReference type="InterPro" id="IPR008969">
    <property type="entry name" value="CarboxyPept-like_regulatory"/>
</dbReference>
<keyword evidence="5 9" id="KW-0732">Signal</keyword>
<dbReference type="InterPro" id="IPR037066">
    <property type="entry name" value="Plug_dom_sf"/>
</dbReference>
<organism evidence="11 12">
    <name type="scientific">Belliella alkalica</name>
    <dbReference type="NCBI Taxonomy" id="1730871"/>
    <lineage>
        <taxon>Bacteria</taxon>
        <taxon>Pseudomonadati</taxon>
        <taxon>Bacteroidota</taxon>
        <taxon>Cytophagia</taxon>
        <taxon>Cytophagales</taxon>
        <taxon>Cyclobacteriaceae</taxon>
        <taxon>Belliella</taxon>
    </lineage>
</organism>
<evidence type="ECO:0000256" key="9">
    <source>
        <dbReference type="SAM" id="SignalP"/>
    </source>
</evidence>
<dbReference type="SUPFAM" id="SSF56935">
    <property type="entry name" value="Porins"/>
    <property type="match status" value="1"/>
</dbReference>
<keyword evidence="2 8" id="KW-0813">Transport</keyword>
<evidence type="ECO:0000256" key="8">
    <source>
        <dbReference type="PROSITE-ProRule" id="PRU01360"/>
    </source>
</evidence>
<dbReference type="InterPro" id="IPR039426">
    <property type="entry name" value="TonB-dep_rcpt-like"/>
</dbReference>
<evidence type="ECO:0000313" key="11">
    <source>
        <dbReference type="EMBL" id="MCH7414155.1"/>
    </source>
</evidence>
<evidence type="ECO:0000256" key="4">
    <source>
        <dbReference type="ARBA" id="ARBA00022692"/>
    </source>
</evidence>
<dbReference type="RefSeq" id="WP_241412487.1">
    <property type="nucleotide sequence ID" value="NZ_JAKZGO010000008.1"/>
</dbReference>
<dbReference type="PANTHER" id="PTHR30069">
    <property type="entry name" value="TONB-DEPENDENT OUTER MEMBRANE RECEPTOR"/>
    <property type="match status" value="1"/>
</dbReference>
<gene>
    <name evidence="11" type="ORF">MM213_11700</name>
</gene>
<dbReference type="PROSITE" id="PS52016">
    <property type="entry name" value="TONB_DEPENDENT_REC_3"/>
    <property type="match status" value="1"/>
</dbReference>
<protein>
    <submittedName>
        <fullName evidence="11">TonB-dependent receptor</fullName>
    </submittedName>
</protein>
<dbReference type="SUPFAM" id="SSF49464">
    <property type="entry name" value="Carboxypeptidase regulatory domain-like"/>
    <property type="match status" value="1"/>
</dbReference>
<comment type="similarity">
    <text evidence="8">Belongs to the TonB-dependent receptor family.</text>
</comment>
<evidence type="ECO:0000256" key="7">
    <source>
        <dbReference type="ARBA" id="ARBA00023237"/>
    </source>
</evidence>
<dbReference type="InterPro" id="IPR036942">
    <property type="entry name" value="Beta-barrel_TonB_sf"/>
</dbReference>
<evidence type="ECO:0000256" key="6">
    <source>
        <dbReference type="ARBA" id="ARBA00023136"/>
    </source>
</evidence>
<feature type="signal peptide" evidence="9">
    <location>
        <begin position="1"/>
        <end position="18"/>
    </location>
</feature>
<keyword evidence="3 8" id="KW-1134">Transmembrane beta strand</keyword>
<evidence type="ECO:0000256" key="3">
    <source>
        <dbReference type="ARBA" id="ARBA00022452"/>
    </source>
</evidence>
<dbReference type="Gene3D" id="2.40.170.20">
    <property type="entry name" value="TonB-dependent receptor, beta-barrel domain"/>
    <property type="match status" value="1"/>
</dbReference>
<dbReference type="Pfam" id="PF07715">
    <property type="entry name" value="Plug"/>
    <property type="match status" value="1"/>
</dbReference>
<accession>A0ABS9VCI4</accession>
<dbReference type="EMBL" id="JAKZGO010000008">
    <property type="protein sequence ID" value="MCH7414155.1"/>
    <property type="molecule type" value="Genomic_DNA"/>
</dbReference>